<feature type="compositionally biased region" description="Basic and acidic residues" evidence="1">
    <location>
        <begin position="268"/>
        <end position="292"/>
    </location>
</feature>
<dbReference type="Pfam" id="PF25372">
    <property type="entry name" value="DUF7885"/>
    <property type="match status" value="1"/>
</dbReference>
<dbReference type="SMART" id="SM00367">
    <property type="entry name" value="LRR_CC"/>
    <property type="match status" value="7"/>
</dbReference>
<feature type="region of interest" description="Disordered" evidence="1">
    <location>
        <begin position="395"/>
        <end position="420"/>
    </location>
</feature>
<reference evidence="4" key="1">
    <citation type="submission" date="2025-08" db="UniProtKB">
        <authorList>
            <consortium name="RefSeq"/>
        </authorList>
    </citation>
    <scope>IDENTIFICATION</scope>
</reference>
<evidence type="ECO:0000259" key="2">
    <source>
        <dbReference type="Pfam" id="PF25372"/>
    </source>
</evidence>
<dbReference type="InterPro" id="IPR006553">
    <property type="entry name" value="Leu-rich_rpt_Cys-con_subtyp"/>
</dbReference>
<feature type="compositionally biased region" description="Low complexity" evidence="1">
    <location>
        <begin position="37"/>
        <end position="52"/>
    </location>
</feature>
<dbReference type="InParanoid" id="A0A6I9QYI0"/>
<dbReference type="GO" id="GO:0019005">
    <property type="term" value="C:SCF ubiquitin ligase complex"/>
    <property type="evidence" value="ECO:0007669"/>
    <property type="project" value="TreeGrafter"/>
</dbReference>
<dbReference type="SUPFAM" id="SSF52047">
    <property type="entry name" value="RNI-like"/>
    <property type="match status" value="1"/>
</dbReference>
<feature type="domain" description="F-box/LRR-repeat protein 15-like leucin rich repeat" evidence="2">
    <location>
        <begin position="768"/>
        <end position="939"/>
    </location>
</feature>
<protein>
    <submittedName>
        <fullName evidence="4">Uncharacterized protein LOC105041840 isoform X1</fullName>
    </submittedName>
</protein>
<evidence type="ECO:0000313" key="4">
    <source>
        <dbReference type="RefSeq" id="XP_010917188.1"/>
    </source>
</evidence>
<accession>A0A6I9QYI0</accession>
<dbReference type="InterPro" id="IPR057207">
    <property type="entry name" value="FBXL15_LRR"/>
</dbReference>
<proteinExistence type="predicted"/>
<dbReference type="RefSeq" id="XP_010917188.1">
    <property type="nucleotide sequence ID" value="XM_010918886.3"/>
</dbReference>
<dbReference type="PANTHER" id="PTHR13318:SF101">
    <property type="entry name" value="F-BOX_LRR PROTEIN"/>
    <property type="match status" value="1"/>
</dbReference>
<feature type="compositionally biased region" description="Basic and acidic residues" evidence="1">
    <location>
        <begin position="108"/>
        <end position="121"/>
    </location>
</feature>
<evidence type="ECO:0000256" key="1">
    <source>
        <dbReference type="SAM" id="MobiDB-lite"/>
    </source>
</evidence>
<dbReference type="FunCoup" id="A0A6I9QYI0">
    <property type="interactions" value="895"/>
</dbReference>
<feature type="compositionally biased region" description="Low complexity" evidence="1">
    <location>
        <begin position="76"/>
        <end position="92"/>
    </location>
</feature>
<feature type="compositionally biased region" description="Pro residues" evidence="1">
    <location>
        <begin position="20"/>
        <end position="36"/>
    </location>
</feature>
<dbReference type="Gene3D" id="3.80.10.10">
    <property type="entry name" value="Ribonuclease Inhibitor"/>
    <property type="match status" value="3"/>
</dbReference>
<organism evidence="3 4">
    <name type="scientific">Elaeis guineensis var. tenera</name>
    <name type="common">Oil palm</name>
    <dbReference type="NCBI Taxonomy" id="51953"/>
    <lineage>
        <taxon>Eukaryota</taxon>
        <taxon>Viridiplantae</taxon>
        <taxon>Streptophyta</taxon>
        <taxon>Embryophyta</taxon>
        <taxon>Tracheophyta</taxon>
        <taxon>Spermatophyta</taxon>
        <taxon>Magnoliopsida</taxon>
        <taxon>Liliopsida</taxon>
        <taxon>Arecaceae</taxon>
        <taxon>Arecoideae</taxon>
        <taxon>Cocoseae</taxon>
        <taxon>Elaeidinae</taxon>
        <taxon>Elaeis</taxon>
    </lineage>
</organism>
<feature type="region of interest" description="Disordered" evidence="1">
    <location>
        <begin position="1"/>
        <end position="121"/>
    </location>
</feature>
<sequence>MTVLRSRVVGPEISMKTLESPPPPPPAPAPAPPEPSTPARSPFSFVSSFPSPEMETVLGLGFGSSRSVPPRRRSLRLASMSPAPASAVVSSRETSSKRKRITGASSAGEERKGGGGETRVLERTMATGYPVDTVPSMNSSAADGVEERYMRLRSSSRIAQSRVEVNSLDSNPVQENGDQTTGEMAQTVLDVDHAGKSNEEVVRFGIEEEENGVLVAEDDIMFTDKSKVESDGGSLVGEEVEELSRNRNGSVKRRRPGRPKGQKQLRVVADRSEAIDLSPRDEVFKPEERGCMEEDEEPDEGQEKDCPSPFPTGEEIINEEVEAGYMKLRSGFEIAKTRIEVNGSESDLVQKDGNQMVHEGRRYSYEEKGKAKLGVDVGCTEKASDDMALELGAVLGDREEENGRMAGGTGGKNYNSEEKGKGEFVGVDDFLSTMGAIGAEEVEGHSSDEDRLVEQKISGRPKVGQKGSRREAERKKAIELAPKFAFFKPEDDGAEGEEEEVEELEDLVPGTDHEDEDWPGPFSTAMKIIEERAARLRARELRFSSTKNKSTEVGIQWIPSKDKKCKTMGGLIPLLKDLCLKVLSDNAEEIESLEGIPDVIKHKLILMLCNSRKMSARILGLLMSGTPTEIHLSDCSWATEAEFEGIFIRCNTDSLKVLQLDLCGRCMPDYVVDAILARSPNSLPSLTTLSLRGAYRLSDDGLNAIVSSAPLLCSINLSQCSLITSSGITNLVEKLDSVLRELYIDDCQNVDAMLILPALKKLKYLELLSVAGIQSVCDKFVHRLIPICGSNMRELVFAGCQKLTTASIKTIAENCSQLCTLDLRNLNRLNDSAIEHLANGCRLLQKLKLCRSAFSDEAVAAFLEASGGSLTELSLNSVEKVAEHTAVAISRKCYSNLQNLDLSFCRKMTDEALGLIVDNCSNLRILKLFGCNQVTDTFLDGHSNPLVTIIGLSGHILHQIEIPDFL</sequence>
<dbReference type="GeneID" id="105041840"/>
<name>A0A6I9QYI0_ELAGV</name>
<dbReference type="KEGG" id="egu:105041840"/>
<feature type="compositionally biased region" description="Basic residues" evidence="1">
    <location>
        <begin position="250"/>
        <end position="263"/>
    </location>
</feature>
<gene>
    <name evidence="4" type="primary">LOC105041840</name>
</gene>
<dbReference type="Proteomes" id="UP000504607">
    <property type="component" value="Chromosome 3"/>
</dbReference>
<dbReference type="AlphaFoldDB" id="A0A6I9QYI0"/>
<evidence type="ECO:0000313" key="3">
    <source>
        <dbReference type="Proteomes" id="UP000504607"/>
    </source>
</evidence>
<dbReference type="OrthoDB" id="10257471at2759"/>
<dbReference type="InterPro" id="IPR032675">
    <property type="entry name" value="LRR_dom_sf"/>
</dbReference>
<dbReference type="PANTHER" id="PTHR13318">
    <property type="entry name" value="PARTNER OF PAIRED, ISOFORM B-RELATED"/>
    <property type="match status" value="1"/>
</dbReference>
<feature type="region of interest" description="Disordered" evidence="1">
    <location>
        <begin position="225"/>
        <end position="313"/>
    </location>
</feature>
<dbReference type="GO" id="GO:0031146">
    <property type="term" value="P:SCF-dependent proteasomal ubiquitin-dependent protein catabolic process"/>
    <property type="evidence" value="ECO:0007669"/>
    <property type="project" value="TreeGrafter"/>
</dbReference>
<keyword evidence="3" id="KW-1185">Reference proteome</keyword>